<evidence type="ECO:0000313" key="3">
    <source>
        <dbReference type="EMBL" id="SED02020.1"/>
    </source>
</evidence>
<name>A0A1H4X9Y8_STRMJ</name>
<feature type="compositionally biased region" description="Basic and acidic residues" evidence="1">
    <location>
        <begin position="90"/>
        <end position="100"/>
    </location>
</feature>
<dbReference type="InterPro" id="IPR002611">
    <property type="entry name" value="IstB_ATP-bd"/>
</dbReference>
<dbReference type="EMBL" id="FNST01000002">
    <property type="protein sequence ID" value="SED02020.1"/>
    <property type="molecule type" value="Genomic_DNA"/>
</dbReference>
<gene>
    <name evidence="3" type="ORF">SAMN04490356_6530</name>
</gene>
<feature type="compositionally biased region" description="Pro residues" evidence="1">
    <location>
        <begin position="298"/>
        <end position="307"/>
    </location>
</feature>
<dbReference type="Proteomes" id="UP000198609">
    <property type="component" value="Unassembled WGS sequence"/>
</dbReference>
<accession>A0A1H4X9Y8</accession>
<feature type="compositionally biased region" description="Low complexity" evidence="1">
    <location>
        <begin position="116"/>
        <end position="128"/>
    </location>
</feature>
<evidence type="ECO:0000313" key="4">
    <source>
        <dbReference type="Proteomes" id="UP000198609"/>
    </source>
</evidence>
<organism evidence="3 4">
    <name type="scientific">Streptomyces melanosporofaciens</name>
    <dbReference type="NCBI Taxonomy" id="67327"/>
    <lineage>
        <taxon>Bacteria</taxon>
        <taxon>Bacillati</taxon>
        <taxon>Actinomycetota</taxon>
        <taxon>Actinomycetes</taxon>
        <taxon>Kitasatosporales</taxon>
        <taxon>Streptomycetaceae</taxon>
        <taxon>Streptomyces</taxon>
        <taxon>Streptomyces violaceusniger group</taxon>
    </lineage>
</organism>
<keyword evidence="4" id="KW-1185">Reference proteome</keyword>
<evidence type="ECO:0000259" key="2">
    <source>
        <dbReference type="Pfam" id="PF01695"/>
    </source>
</evidence>
<dbReference type="Gene3D" id="3.40.50.300">
    <property type="entry name" value="P-loop containing nucleotide triphosphate hydrolases"/>
    <property type="match status" value="1"/>
</dbReference>
<feature type="compositionally biased region" description="Basic residues" evidence="1">
    <location>
        <begin position="239"/>
        <end position="254"/>
    </location>
</feature>
<protein>
    <submittedName>
        <fullName evidence="3">IstB-like ATP binding protein</fullName>
    </submittedName>
</protein>
<dbReference type="SUPFAM" id="SSF52540">
    <property type="entry name" value="P-loop containing nucleoside triphosphate hydrolases"/>
    <property type="match status" value="1"/>
</dbReference>
<reference evidence="4" key="1">
    <citation type="submission" date="2016-10" db="EMBL/GenBank/DDBJ databases">
        <authorList>
            <person name="Varghese N."/>
            <person name="Submissions S."/>
        </authorList>
    </citation>
    <scope>NUCLEOTIDE SEQUENCE [LARGE SCALE GENOMIC DNA]</scope>
    <source>
        <strain evidence="4">DSM 40318</strain>
    </source>
</reference>
<dbReference type="GO" id="GO:0005524">
    <property type="term" value="F:ATP binding"/>
    <property type="evidence" value="ECO:0007669"/>
    <property type="project" value="InterPro"/>
</dbReference>
<evidence type="ECO:0000256" key="1">
    <source>
        <dbReference type="SAM" id="MobiDB-lite"/>
    </source>
</evidence>
<feature type="region of interest" description="Disordered" evidence="1">
    <location>
        <begin position="86"/>
        <end position="350"/>
    </location>
</feature>
<proteinExistence type="predicted"/>
<dbReference type="InterPro" id="IPR027417">
    <property type="entry name" value="P-loop_NTPase"/>
</dbReference>
<feature type="domain" description="IstB-like ATP-binding" evidence="2">
    <location>
        <begin position="6"/>
        <end position="87"/>
    </location>
</feature>
<feature type="compositionally biased region" description="Polar residues" evidence="1">
    <location>
        <begin position="340"/>
        <end position="350"/>
    </location>
</feature>
<sequence>MNFFAGPKLLVIDELGYLPLPEDGASALFQVINQRYLKSSTILTTNVGNADWAGAFGDATVAAAMLGRLLHRAAVAGIDGPSYWLRGHQPGRDHPSRGERPCLLTTPPTPPRSRPRWPVAARSARPSSSSPPPPAARSSAHPPAKKPTARTNPFSRPARPATPHSPPRSANAGSTARTSAGPPPAPARTPGRNEPAPSARALSMRSRPPARSTVHRPAAKTPNADATKPGTKTGPAASARHRHRRHCRSCHRSPNRSAERHHANQPWNATRWSRPRPGTVRTASSRSPSSRCLRPRKPPAPLSPRPSPTSFRCEGLHDHPLTVTAHRARRPDGRRAHTVRPSNATGPIRC</sequence>
<dbReference type="Pfam" id="PF01695">
    <property type="entry name" value="IstB_IS21"/>
    <property type="match status" value="1"/>
</dbReference>
<dbReference type="AlphaFoldDB" id="A0A1H4X9Y8"/>